<protein>
    <submittedName>
        <fullName evidence="1">Uncharacterized protein</fullName>
    </submittedName>
</protein>
<name>A0ACB6QKP6_9PLEO</name>
<reference evidence="1" key="1">
    <citation type="journal article" date="2020" name="Stud. Mycol.">
        <title>101 Dothideomycetes genomes: a test case for predicting lifestyles and emergence of pathogens.</title>
        <authorList>
            <person name="Haridas S."/>
            <person name="Albert R."/>
            <person name="Binder M."/>
            <person name="Bloem J."/>
            <person name="Labutti K."/>
            <person name="Salamov A."/>
            <person name="Andreopoulos B."/>
            <person name="Baker S."/>
            <person name="Barry K."/>
            <person name="Bills G."/>
            <person name="Bluhm B."/>
            <person name="Cannon C."/>
            <person name="Castanera R."/>
            <person name="Culley D."/>
            <person name="Daum C."/>
            <person name="Ezra D."/>
            <person name="Gonzalez J."/>
            <person name="Henrissat B."/>
            <person name="Kuo A."/>
            <person name="Liang C."/>
            <person name="Lipzen A."/>
            <person name="Lutzoni F."/>
            <person name="Magnuson J."/>
            <person name="Mondo S."/>
            <person name="Nolan M."/>
            <person name="Ohm R."/>
            <person name="Pangilinan J."/>
            <person name="Park H.-J."/>
            <person name="Ramirez L."/>
            <person name="Alfaro M."/>
            <person name="Sun H."/>
            <person name="Tritt A."/>
            <person name="Yoshinaga Y."/>
            <person name="Zwiers L.-H."/>
            <person name="Turgeon B."/>
            <person name="Goodwin S."/>
            <person name="Spatafora J."/>
            <person name="Crous P."/>
            <person name="Grigoriev I."/>
        </authorList>
    </citation>
    <scope>NUCLEOTIDE SEQUENCE</scope>
    <source>
        <strain evidence="1">ATCC 200398</strain>
    </source>
</reference>
<organism evidence="1 2">
    <name type="scientific">Lindgomyces ingoldianus</name>
    <dbReference type="NCBI Taxonomy" id="673940"/>
    <lineage>
        <taxon>Eukaryota</taxon>
        <taxon>Fungi</taxon>
        <taxon>Dikarya</taxon>
        <taxon>Ascomycota</taxon>
        <taxon>Pezizomycotina</taxon>
        <taxon>Dothideomycetes</taxon>
        <taxon>Pleosporomycetidae</taxon>
        <taxon>Pleosporales</taxon>
        <taxon>Lindgomycetaceae</taxon>
        <taxon>Lindgomyces</taxon>
    </lineage>
</organism>
<keyword evidence="2" id="KW-1185">Reference proteome</keyword>
<proteinExistence type="predicted"/>
<dbReference type="Proteomes" id="UP000799755">
    <property type="component" value="Unassembled WGS sequence"/>
</dbReference>
<comment type="caution">
    <text evidence="1">The sequence shown here is derived from an EMBL/GenBank/DDBJ whole genome shotgun (WGS) entry which is preliminary data.</text>
</comment>
<evidence type="ECO:0000313" key="2">
    <source>
        <dbReference type="Proteomes" id="UP000799755"/>
    </source>
</evidence>
<evidence type="ECO:0000313" key="1">
    <source>
        <dbReference type="EMBL" id="KAF2467095.1"/>
    </source>
</evidence>
<accession>A0ACB6QKP6</accession>
<dbReference type="EMBL" id="MU003522">
    <property type="protein sequence ID" value="KAF2467095.1"/>
    <property type="molecule type" value="Genomic_DNA"/>
</dbReference>
<sequence length="179" mass="20657">MLFTEPIVSFVRLYCSFQFALLHAFLVGFLYVYSVTYSLSMHQQGLPFLGLATGAACAAPALIAMDYYTYQAKYHTFREITPASELPPKHRLYPFMLGSVVLPIDLFLFAWTVRPSTPWIVPIITENVTMLGAIPLTSVRIRICLTPTARLTELQRRGRTVWRDKFLREKYEKKNIEKR</sequence>
<gene>
    <name evidence="1" type="ORF">BDR25DRAFT_376712</name>
</gene>